<proteinExistence type="predicted"/>
<dbReference type="GeneID" id="96085497"/>
<reference evidence="4 5" key="1">
    <citation type="submission" date="2024-09" db="EMBL/GenBank/DDBJ databases">
        <title>T2T genomes of carrot and Alternaria dauci and their utility for understanding host-pathogen interaction during carrot leaf blight disease.</title>
        <authorList>
            <person name="Liu W."/>
            <person name="Xu S."/>
            <person name="Ou C."/>
            <person name="Liu X."/>
            <person name="Zhuang F."/>
            <person name="Deng X.W."/>
        </authorList>
    </citation>
    <scope>NUCLEOTIDE SEQUENCE [LARGE SCALE GENOMIC DNA]</scope>
    <source>
        <strain evidence="4 5">A2016</strain>
    </source>
</reference>
<dbReference type="InterPro" id="IPR015797">
    <property type="entry name" value="NUDIX_hydrolase-like_dom_sf"/>
</dbReference>
<name>A0ABR3UJK3_9PLEO</name>
<evidence type="ECO:0000313" key="5">
    <source>
        <dbReference type="Proteomes" id="UP001578633"/>
    </source>
</evidence>
<feature type="domain" description="Nudix hydrolase" evidence="3">
    <location>
        <begin position="138"/>
        <end position="309"/>
    </location>
</feature>
<evidence type="ECO:0000256" key="1">
    <source>
        <dbReference type="ARBA" id="ARBA00001946"/>
    </source>
</evidence>
<evidence type="ECO:0000313" key="4">
    <source>
        <dbReference type="EMBL" id="KAL1796635.1"/>
    </source>
</evidence>
<comment type="caution">
    <text evidence="4">The sequence shown here is derived from an EMBL/GenBank/DDBJ whole genome shotgun (WGS) entry which is preliminary data.</text>
</comment>
<dbReference type="Gene3D" id="3.90.79.10">
    <property type="entry name" value="Nucleoside Triphosphate Pyrophosphohydrolase"/>
    <property type="match status" value="1"/>
</dbReference>
<dbReference type="EMBL" id="JBHGVX010000004">
    <property type="protein sequence ID" value="KAL1796635.1"/>
    <property type="molecule type" value="Genomic_DNA"/>
</dbReference>
<dbReference type="PANTHER" id="PTHR11839:SF18">
    <property type="entry name" value="NUDIX HYDROLASE DOMAIN-CONTAINING PROTEIN"/>
    <property type="match status" value="1"/>
</dbReference>
<keyword evidence="2" id="KW-0378">Hydrolase</keyword>
<dbReference type="SUPFAM" id="SSF55811">
    <property type="entry name" value="Nudix"/>
    <property type="match status" value="1"/>
</dbReference>
<dbReference type="Proteomes" id="UP001578633">
    <property type="component" value="Chromosome 4"/>
</dbReference>
<gene>
    <name evidence="4" type="ORF">ACET3X_005175</name>
</gene>
<dbReference type="PANTHER" id="PTHR11839">
    <property type="entry name" value="UDP/ADP-SUGAR PYROPHOSPHATASE"/>
    <property type="match status" value="1"/>
</dbReference>
<dbReference type="RefSeq" id="XP_069307219.1">
    <property type="nucleotide sequence ID" value="XM_069451351.1"/>
</dbReference>
<keyword evidence="5" id="KW-1185">Reference proteome</keyword>
<sequence length="335" mass="37850">MKVDKHHKNLQPAKEREKALTIIEFNGKVLTPPVPVYLPWNLSADQFKKLLPDNSEDREPAFGFPALKNWLVKLLRTLDAQEDEMHPFHSNPYRLRKLDIEAADWFREGKLGFMKLQSEFRNDNPDKEKNWMPGAVFLRGGSVAVLIIVQPEDAEGEDEKQVILTVQPRVAASSLAFTEIPAGMLDDEQGSFAGKAAKEIKEETGLEIQESELLDMTKLALGGVSPDRLSAAESLEKALYPSPGACDEFITLYLCQKRLQREHLEHLAGKATGLVKEGENIKLKLVPLTMLWREGARDAKALAALSLYENMKRIGMLPDMPSNLDERSRHWRSER</sequence>
<protein>
    <recommendedName>
        <fullName evidence="3">Nudix hydrolase domain-containing protein</fullName>
    </recommendedName>
</protein>
<dbReference type="PROSITE" id="PS51462">
    <property type="entry name" value="NUDIX"/>
    <property type="match status" value="1"/>
</dbReference>
<evidence type="ECO:0000256" key="2">
    <source>
        <dbReference type="ARBA" id="ARBA00022801"/>
    </source>
</evidence>
<evidence type="ECO:0000259" key="3">
    <source>
        <dbReference type="PROSITE" id="PS51462"/>
    </source>
</evidence>
<dbReference type="CDD" id="cd03424">
    <property type="entry name" value="NUDIX_ADPRase_Nudt5_UGPPase_Nudt14"/>
    <property type="match status" value="1"/>
</dbReference>
<organism evidence="4 5">
    <name type="scientific">Alternaria dauci</name>
    <dbReference type="NCBI Taxonomy" id="48095"/>
    <lineage>
        <taxon>Eukaryota</taxon>
        <taxon>Fungi</taxon>
        <taxon>Dikarya</taxon>
        <taxon>Ascomycota</taxon>
        <taxon>Pezizomycotina</taxon>
        <taxon>Dothideomycetes</taxon>
        <taxon>Pleosporomycetidae</taxon>
        <taxon>Pleosporales</taxon>
        <taxon>Pleosporineae</taxon>
        <taxon>Pleosporaceae</taxon>
        <taxon>Alternaria</taxon>
        <taxon>Alternaria sect. Porri</taxon>
    </lineage>
</organism>
<accession>A0ABR3UJK3</accession>
<comment type="cofactor">
    <cofactor evidence="1">
        <name>Mg(2+)</name>
        <dbReference type="ChEBI" id="CHEBI:18420"/>
    </cofactor>
</comment>
<dbReference type="InterPro" id="IPR000086">
    <property type="entry name" value="NUDIX_hydrolase_dom"/>
</dbReference>